<dbReference type="Gene3D" id="2.40.420.20">
    <property type="match status" value="1"/>
</dbReference>
<evidence type="ECO:0000259" key="3">
    <source>
        <dbReference type="Pfam" id="PF25973"/>
    </source>
</evidence>
<dbReference type="NCBIfam" id="TIGR01730">
    <property type="entry name" value="RND_mfp"/>
    <property type="match status" value="1"/>
</dbReference>
<dbReference type="KEGG" id="cpi:Cpin_2582"/>
<proteinExistence type="inferred from homology"/>
<dbReference type="InterPro" id="IPR058647">
    <property type="entry name" value="BSH_CzcB-like"/>
</dbReference>
<evidence type="ECO:0000313" key="5">
    <source>
        <dbReference type="EMBL" id="ACU60065.1"/>
    </source>
</evidence>
<gene>
    <name evidence="5" type="ordered locus">Cpin_2582</name>
</gene>
<dbReference type="EMBL" id="CP001699">
    <property type="protein sequence ID" value="ACU60065.1"/>
    <property type="molecule type" value="Genomic_DNA"/>
</dbReference>
<dbReference type="PANTHER" id="PTHR30469">
    <property type="entry name" value="MULTIDRUG RESISTANCE PROTEIN MDTA"/>
    <property type="match status" value="1"/>
</dbReference>
<dbReference type="GO" id="GO:1990281">
    <property type="term" value="C:efflux pump complex"/>
    <property type="evidence" value="ECO:0007669"/>
    <property type="project" value="TreeGrafter"/>
</dbReference>
<dbReference type="SUPFAM" id="SSF111369">
    <property type="entry name" value="HlyD-like secretion proteins"/>
    <property type="match status" value="1"/>
</dbReference>
<dbReference type="InterPro" id="IPR006143">
    <property type="entry name" value="RND_pump_MFP"/>
</dbReference>
<evidence type="ECO:0000256" key="1">
    <source>
        <dbReference type="ARBA" id="ARBA00009477"/>
    </source>
</evidence>
<evidence type="ECO:0000313" key="6">
    <source>
        <dbReference type="Proteomes" id="UP000002215"/>
    </source>
</evidence>
<dbReference type="GO" id="GO:0015562">
    <property type="term" value="F:efflux transmembrane transporter activity"/>
    <property type="evidence" value="ECO:0007669"/>
    <property type="project" value="TreeGrafter"/>
</dbReference>
<reference evidence="6" key="1">
    <citation type="submission" date="2009-08" db="EMBL/GenBank/DDBJ databases">
        <title>The complete genome of Chitinophaga pinensis DSM 2588.</title>
        <authorList>
            <consortium name="US DOE Joint Genome Institute (JGI-PGF)"/>
            <person name="Lucas S."/>
            <person name="Copeland A."/>
            <person name="Lapidus A."/>
            <person name="Glavina del Rio T."/>
            <person name="Dalin E."/>
            <person name="Tice H."/>
            <person name="Bruce D."/>
            <person name="Goodwin L."/>
            <person name="Pitluck S."/>
            <person name="Kyrpides N."/>
            <person name="Mavromatis K."/>
            <person name="Ivanova N."/>
            <person name="Mikhailova N."/>
            <person name="Sims D."/>
            <person name="Meinche L."/>
            <person name="Brettin T."/>
            <person name="Detter J.C."/>
            <person name="Han C."/>
            <person name="Larimer F."/>
            <person name="Land M."/>
            <person name="Hauser L."/>
            <person name="Markowitz V."/>
            <person name="Cheng J.-F."/>
            <person name="Hugenholtz P."/>
            <person name="Woyke T."/>
            <person name="Wu D."/>
            <person name="Spring S."/>
            <person name="Klenk H.-P."/>
            <person name="Eisen J.A."/>
        </authorList>
    </citation>
    <scope>NUCLEOTIDE SEQUENCE [LARGE SCALE GENOMIC DNA]</scope>
    <source>
        <strain evidence="6">ATCC 43595 / DSM 2588 / LMG 13176 / NBRC 15968 / NCIMB 11800 / UQM 2034</strain>
    </source>
</reference>
<dbReference type="Gene3D" id="2.40.50.100">
    <property type="match status" value="1"/>
</dbReference>
<dbReference type="Pfam" id="PF25989">
    <property type="entry name" value="YknX_C"/>
    <property type="match status" value="1"/>
</dbReference>
<feature type="domain" description="CzcB-like barrel-sandwich hybrid" evidence="3">
    <location>
        <begin position="75"/>
        <end position="206"/>
    </location>
</feature>
<name>A0A979GVR7_CHIPD</name>
<dbReference type="AlphaFoldDB" id="A0A979GVR7"/>
<dbReference type="PANTHER" id="PTHR30469:SF37">
    <property type="entry name" value="RAGD PROTEIN"/>
    <property type="match status" value="1"/>
</dbReference>
<sequence length="379" mass="41107">MYHPYTNNMNSLKALAITISLPATLLFSSCSHTEGKSENKENAQEEAPVAAISLQKGKLASSLQLPGELIAYQQVDIYAKVSSFVKKLHVDVGTEVSQGQLLATMEAPEISSQLAGAESRIKSQEAVYLASKANYDRLYNTSLTPGTVSKNDLDIAQARMKSDLAQWDAGKAAYREISDNRNYLEIRAPFSGVISARNVSAGAYVGPTGKGSELPLFTLQEQKKLRLVISVPESYTAYLNSSSEVKFNVKAFTGQQFTAKVNRLSGALDARLRSQRIEMDVINNDKKLLPGMIAEVNIPMDAADSTFLVPKAAVVNSTVNVFVVRVTNGKAERVQVQTGREAEGKVEIYGNLNEGDTILAAANEEVRDGAELKHVKTGK</sequence>
<dbReference type="InterPro" id="IPR058792">
    <property type="entry name" value="Beta-barrel_RND_2"/>
</dbReference>
<feature type="domain" description="CusB-like beta-barrel" evidence="2">
    <location>
        <begin position="227"/>
        <end position="298"/>
    </location>
</feature>
<dbReference type="Pfam" id="PF25973">
    <property type="entry name" value="BSH_CzcB"/>
    <property type="match status" value="1"/>
</dbReference>
<dbReference type="Pfam" id="PF25954">
    <property type="entry name" value="Beta-barrel_RND_2"/>
    <property type="match status" value="1"/>
</dbReference>
<feature type="domain" description="YknX-like C-terminal permuted SH3-like" evidence="4">
    <location>
        <begin position="309"/>
        <end position="373"/>
    </location>
</feature>
<accession>A0A979GVR7</accession>
<reference evidence="5 6" key="2">
    <citation type="journal article" date="2010" name="Stand. Genomic Sci.">
        <title>Complete genome sequence of Chitinophaga pinensis type strain (UQM 2034).</title>
        <authorList>
            <person name="Glavina Del Rio T."/>
            <person name="Abt B."/>
            <person name="Spring S."/>
            <person name="Lapidus A."/>
            <person name="Nolan M."/>
            <person name="Tice H."/>
            <person name="Copeland A."/>
            <person name="Cheng J.F."/>
            <person name="Chen F."/>
            <person name="Bruce D."/>
            <person name="Goodwin L."/>
            <person name="Pitluck S."/>
            <person name="Ivanova N."/>
            <person name="Mavromatis K."/>
            <person name="Mikhailova N."/>
            <person name="Pati A."/>
            <person name="Chen A."/>
            <person name="Palaniappan K."/>
            <person name="Land M."/>
            <person name="Hauser L."/>
            <person name="Chang Y.J."/>
            <person name="Jeffries C.D."/>
            <person name="Chain P."/>
            <person name="Saunders E."/>
            <person name="Detter J.C."/>
            <person name="Brettin T."/>
            <person name="Rohde M."/>
            <person name="Goker M."/>
            <person name="Bristow J."/>
            <person name="Eisen J.A."/>
            <person name="Markowitz V."/>
            <person name="Hugenholtz P."/>
            <person name="Kyrpides N.C."/>
            <person name="Klenk H.P."/>
            <person name="Lucas S."/>
        </authorList>
    </citation>
    <scope>NUCLEOTIDE SEQUENCE [LARGE SCALE GENOMIC DNA]</scope>
    <source>
        <strain evidence="6">ATCC 43595 / DSM 2588 / LMG 13176 / NBRC 15968 / NCIMB 11800 / UQM 2034</strain>
    </source>
</reference>
<comment type="similarity">
    <text evidence="1">Belongs to the membrane fusion protein (MFP) (TC 8.A.1) family.</text>
</comment>
<dbReference type="InterPro" id="IPR058637">
    <property type="entry name" value="YknX-like_C"/>
</dbReference>
<dbReference type="Gene3D" id="1.10.287.470">
    <property type="entry name" value="Helix hairpin bin"/>
    <property type="match status" value="1"/>
</dbReference>
<evidence type="ECO:0000259" key="2">
    <source>
        <dbReference type="Pfam" id="PF25954"/>
    </source>
</evidence>
<dbReference type="Gene3D" id="2.40.30.170">
    <property type="match status" value="1"/>
</dbReference>
<dbReference type="Proteomes" id="UP000002215">
    <property type="component" value="Chromosome"/>
</dbReference>
<organism evidence="5 6">
    <name type="scientific">Chitinophaga pinensis (strain ATCC 43595 / DSM 2588 / LMG 13176 / NBRC 15968 / NCIMB 11800 / UQM 2034)</name>
    <dbReference type="NCBI Taxonomy" id="485918"/>
    <lineage>
        <taxon>Bacteria</taxon>
        <taxon>Pseudomonadati</taxon>
        <taxon>Bacteroidota</taxon>
        <taxon>Chitinophagia</taxon>
        <taxon>Chitinophagales</taxon>
        <taxon>Chitinophagaceae</taxon>
        <taxon>Chitinophaga</taxon>
    </lineage>
</organism>
<evidence type="ECO:0000259" key="4">
    <source>
        <dbReference type="Pfam" id="PF25989"/>
    </source>
</evidence>
<protein>
    <submittedName>
        <fullName evidence="5">Efflux transporter, RND family, MFP subunit</fullName>
    </submittedName>
</protein>